<accession>A0AAX4HG34</accession>
<evidence type="ECO:0000256" key="8">
    <source>
        <dbReference type="SAM" id="Phobius"/>
    </source>
</evidence>
<dbReference type="PANTHER" id="PTHR47540:SF2">
    <property type="entry name" value="ZN(II)2CYS6 TRANSCRIPTION FACTOR (EUROFUNG)"/>
    <property type="match status" value="1"/>
</dbReference>
<evidence type="ECO:0000256" key="7">
    <source>
        <dbReference type="SAM" id="MobiDB-lite"/>
    </source>
</evidence>
<dbReference type="Pfam" id="PF04082">
    <property type="entry name" value="Fungal_trans"/>
    <property type="match status" value="1"/>
</dbReference>
<evidence type="ECO:0000256" key="5">
    <source>
        <dbReference type="ARBA" id="ARBA00023163"/>
    </source>
</evidence>
<dbReference type="Gene3D" id="4.10.240.10">
    <property type="entry name" value="Zn(2)-C6 fungal-type DNA-binding domain"/>
    <property type="match status" value="1"/>
</dbReference>
<keyword evidence="8" id="KW-0472">Membrane</keyword>
<keyword evidence="4" id="KW-0238">DNA-binding</keyword>
<feature type="compositionally biased region" description="Basic and acidic residues" evidence="7">
    <location>
        <begin position="872"/>
        <end position="885"/>
    </location>
</feature>
<name>A0AAX4HG34_9ASCO</name>
<keyword evidence="11" id="KW-1185">Reference proteome</keyword>
<protein>
    <recommendedName>
        <fullName evidence="9">Zn(2)-C6 fungal-type domain-containing protein</fullName>
    </recommendedName>
</protein>
<evidence type="ECO:0000259" key="9">
    <source>
        <dbReference type="PROSITE" id="PS50048"/>
    </source>
</evidence>
<proteinExistence type="predicted"/>
<dbReference type="PROSITE" id="PS00463">
    <property type="entry name" value="ZN2_CY6_FUNGAL_1"/>
    <property type="match status" value="1"/>
</dbReference>
<evidence type="ECO:0000256" key="3">
    <source>
        <dbReference type="ARBA" id="ARBA00023015"/>
    </source>
</evidence>
<dbReference type="PANTHER" id="PTHR47540">
    <property type="entry name" value="THIAMINE REPRESSIBLE GENES REGULATORY PROTEIN THI5"/>
    <property type="match status" value="1"/>
</dbReference>
<evidence type="ECO:0000256" key="6">
    <source>
        <dbReference type="ARBA" id="ARBA00023242"/>
    </source>
</evidence>
<dbReference type="Proteomes" id="UP001338582">
    <property type="component" value="Chromosome 6"/>
</dbReference>
<dbReference type="RefSeq" id="XP_062879893.1">
    <property type="nucleotide sequence ID" value="XM_063023823.1"/>
</dbReference>
<evidence type="ECO:0000256" key="1">
    <source>
        <dbReference type="ARBA" id="ARBA00004123"/>
    </source>
</evidence>
<keyword evidence="6" id="KW-0539">Nucleus</keyword>
<dbReference type="InterPro" id="IPR007219">
    <property type="entry name" value="XnlR_reg_dom"/>
</dbReference>
<dbReference type="SMART" id="SM00066">
    <property type="entry name" value="GAL4"/>
    <property type="match status" value="1"/>
</dbReference>
<comment type="subcellular location">
    <subcellularLocation>
        <location evidence="1">Nucleus</location>
    </subcellularLocation>
</comment>
<evidence type="ECO:0000313" key="11">
    <source>
        <dbReference type="Proteomes" id="UP001338582"/>
    </source>
</evidence>
<gene>
    <name evidence="10" type="ORF">PUMCH_004906</name>
</gene>
<dbReference type="AlphaFoldDB" id="A0AAX4HG34"/>
<feature type="domain" description="Zn(2)-C6 fungal-type" evidence="9">
    <location>
        <begin position="158"/>
        <end position="187"/>
    </location>
</feature>
<dbReference type="EMBL" id="CP138899">
    <property type="protein sequence ID" value="WPK27515.1"/>
    <property type="molecule type" value="Genomic_DNA"/>
</dbReference>
<dbReference type="PROSITE" id="PS50048">
    <property type="entry name" value="ZN2_CY6_FUNGAL_2"/>
    <property type="match status" value="1"/>
</dbReference>
<evidence type="ECO:0000256" key="2">
    <source>
        <dbReference type="ARBA" id="ARBA00022723"/>
    </source>
</evidence>
<dbReference type="InterPro" id="IPR036864">
    <property type="entry name" value="Zn2-C6_fun-type_DNA-bd_sf"/>
</dbReference>
<sequence length="933" mass="105683">MAHQNKEVQNDGELNTLVGSEEKEYSATPLQIPIMKPPELTISRTGTDDARNNVKFESQLPMLYGLHPSTKPSLTPGSSVYNPPVVHASGSSFAPPILNEYSFTSQTQNQSLMPMYVPQNGIQQRLGEVVDLNNIRLSQTIPSTSSSNERLRRRVTKACERCRTHKIKCSGFAPCQNCLKHSAECNFQDKQSSVEPGFKRQKSENDATLFTSLLNPISNNGKSPAELLVNSEPSCKSNRVVDGSEPVTPSTTHDEEYVRSLEKRVAYLESLIESSTRTSAFIPDAHGITPKTSYFPASIPEDKDRDTYSSVVASDPFFMGKIDVTGLLRKENMKFRVCNKTSVCLTVQFCQLIYENLSKESQAIVECPRAQYYGWNLSGCHYLRPNSIPPYPEMPGFEATHKLDLINYFFREINPLFAVLHEPVFREQLSLFTRLEKEPLEQGNRTALFLAMLLLVYALGIRFTEFVKPNGPDMANLNVETTLFKYAHLVLLIFSLEWESIELVQCWLLAALYLRITHKQCSSNNTLCQAVSMARLMGIGRKLRFRGPDTYEVTKLRRVFYSVFCFDRILGLQSGRFLLLNADDISRKFPLFDFKFESSIDDWLTLPSLAMIHISRLTFYIELYEPGRDSPAKIVEMERDLVNLKLWLDKNGFSDDNLRAAAKRADYESPHGLPSAPMSVSCCAQVRLFYSDLILSIYAKLLILYTAVDAVNFTSVKFDLLWGSMNCVLVTLQSLVEANLIYTPWYLTLSTLVTVGIISSLFINAGKYEHEARKTLRESISILRHLQNSLVYDTDGKIIFRERFKMLDESVWVLKLVNHIMALRHEETLNALKDIGIDHGSSEVNRQTFGHFRAHGEKPLGLDELIEKQDLRVKGEKASSPEERSNAVPHDTSSTNRMPEPESQGVEQPGSSDFGMGELFGNLQWFDQWLGTY</sequence>
<feature type="region of interest" description="Disordered" evidence="7">
    <location>
        <begin position="236"/>
        <end position="255"/>
    </location>
</feature>
<keyword evidence="8" id="KW-1133">Transmembrane helix</keyword>
<dbReference type="InterPro" id="IPR001138">
    <property type="entry name" value="Zn2Cys6_DnaBD"/>
</dbReference>
<dbReference type="InterPro" id="IPR051711">
    <property type="entry name" value="Stress_Response_Reg"/>
</dbReference>
<keyword evidence="5" id="KW-0804">Transcription</keyword>
<dbReference type="GO" id="GO:0045944">
    <property type="term" value="P:positive regulation of transcription by RNA polymerase II"/>
    <property type="evidence" value="ECO:0007669"/>
    <property type="project" value="TreeGrafter"/>
</dbReference>
<dbReference type="KEGG" id="asau:88175966"/>
<dbReference type="GO" id="GO:0005634">
    <property type="term" value="C:nucleus"/>
    <property type="evidence" value="ECO:0007669"/>
    <property type="project" value="UniProtKB-SubCell"/>
</dbReference>
<dbReference type="CDD" id="cd12148">
    <property type="entry name" value="fungal_TF_MHR"/>
    <property type="match status" value="1"/>
</dbReference>
<feature type="region of interest" description="Disordered" evidence="7">
    <location>
        <begin position="872"/>
        <end position="915"/>
    </location>
</feature>
<dbReference type="GeneID" id="88175966"/>
<dbReference type="Pfam" id="PF00172">
    <property type="entry name" value="Zn_clus"/>
    <property type="match status" value="1"/>
</dbReference>
<dbReference type="GO" id="GO:0000981">
    <property type="term" value="F:DNA-binding transcription factor activity, RNA polymerase II-specific"/>
    <property type="evidence" value="ECO:0007669"/>
    <property type="project" value="InterPro"/>
</dbReference>
<dbReference type="SUPFAM" id="SSF57701">
    <property type="entry name" value="Zn2/Cys6 DNA-binding domain"/>
    <property type="match status" value="1"/>
</dbReference>
<evidence type="ECO:0000256" key="4">
    <source>
        <dbReference type="ARBA" id="ARBA00023125"/>
    </source>
</evidence>
<dbReference type="GO" id="GO:0008270">
    <property type="term" value="F:zinc ion binding"/>
    <property type="evidence" value="ECO:0007669"/>
    <property type="project" value="InterPro"/>
</dbReference>
<dbReference type="CDD" id="cd00067">
    <property type="entry name" value="GAL4"/>
    <property type="match status" value="1"/>
</dbReference>
<dbReference type="GO" id="GO:0006351">
    <property type="term" value="P:DNA-templated transcription"/>
    <property type="evidence" value="ECO:0007669"/>
    <property type="project" value="InterPro"/>
</dbReference>
<dbReference type="GO" id="GO:0043565">
    <property type="term" value="F:sequence-specific DNA binding"/>
    <property type="evidence" value="ECO:0007669"/>
    <property type="project" value="TreeGrafter"/>
</dbReference>
<organism evidence="10 11">
    <name type="scientific">Australozyma saopauloensis</name>
    <dbReference type="NCBI Taxonomy" id="291208"/>
    <lineage>
        <taxon>Eukaryota</taxon>
        <taxon>Fungi</taxon>
        <taxon>Dikarya</taxon>
        <taxon>Ascomycota</taxon>
        <taxon>Saccharomycotina</taxon>
        <taxon>Pichiomycetes</taxon>
        <taxon>Metschnikowiaceae</taxon>
        <taxon>Australozyma</taxon>
    </lineage>
</organism>
<reference evidence="10 11" key="1">
    <citation type="submission" date="2023-10" db="EMBL/GenBank/DDBJ databases">
        <title>Draft Genome Sequence of Candida saopaulonensis from a very Premature Infant with Sepsis.</title>
        <authorList>
            <person name="Ning Y."/>
            <person name="Dai R."/>
            <person name="Xiao M."/>
            <person name="Xu Y."/>
            <person name="Yan Q."/>
            <person name="Zhang L."/>
        </authorList>
    </citation>
    <scope>NUCLEOTIDE SEQUENCE [LARGE SCALE GENOMIC DNA]</scope>
    <source>
        <strain evidence="10 11">19XY460</strain>
    </source>
</reference>
<feature type="transmembrane region" description="Helical" evidence="8">
    <location>
        <begin position="745"/>
        <end position="765"/>
    </location>
</feature>
<keyword evidence="2" id="KW-0479">Metal-binding</keyword>
<dbReference type="SMART" id="SM00906">
    <property type="entry name" value="Fungal_trans"/>
    <property type="match status" value="1"/>
</dbReference>
<keyword evidence="8" id="KW-0812">Transmembrane</keyword>
<keyword evidence="3" id="KW-0805">Transcription regulation</keyword>
<evidence type="ECO:0000313" key="10">
    <source>
        <dbReference type="EMBL" id="WPK27515.1"/>
    </source>
</evidence>